<dbReference type="VEuPathDB" id="FungiDB:VP01_2252g3"/>
<dbReference type="OrthoDB" id="2503369at2759"/>
<dbReference type="AlphaFoldDB" id="A0A0L6V8C9"/>
<comment type="caution">
    <text evidence="2">The sequence shown here is derived from an EMBL/GenBank/DDBJ whole genome shotgun (WGS) entry which is preliminary data.</text>
</comment>
<dbReference type="Proteomes" id="UP000037035">
    <property type="component" value="Unassembled WGS sequence"/>
</dbReference>
<gene>
    <name evidence="2" type="ORF">VP01_2252g3</name>
</gene>
<organism evidence="2 3">
    <name type="scientific">Puccinia sorghi</name>
    <dbReference type="NCBI Taxonomy" id="27349"/>
    <lineage>
        <taxon>Eukaryota</taxon>
        <taxon>Fungi</taxon>
        <taxon>Dikarya</taxon>
        <taxon>Basidiomycota</taxon>
        <taxon>Pucciniomycotina</taxon>
        <taxon>Pucciniomycetes</taxon>
        <taxon>Pucciniales</taxon>
        <taxon>Pucciniaceae</taxon>
        <taxon>Puccinia</taxon>
    </lineage>
</organism>
<keyword evidence="3" id="KW-1185">Reference proteome</keyword>
<proteinExistence type="predicted"/>
<evidence type="ECO:0000313" key="2">
    <source>
        <dbReference type="EMBL" id="KNZ57061.1"/>
    </source>
</evidence>
<dbReference type="EMBL" id="LAVV01007117">
    <property type="protein sequence ID" value="KNZ57061.1"/>
    <property type="molecule type" value="Genomic_DNA"/>
</dbReference>
<feature type="region of interest" description="Disordered" evidence="1">
    <location>
        <begin position="33"/>
        <end position="90"/>
    </location>
</feature>
<evidence type="ECO:0000313" key="3">
    <source>
        <dbReference type="Proteomes" id="UP000037035"/>
    </source>
</evidence>
<evidence type="ECO:0000256" key="1">
    <source>
        <dbReference type="SAM" id="MobiDB-lite"/>
    </source>
</evidence>
<reference evidence="2 3" key="1">
    <citation type="submission" date="2015-08" db="EMBL/GenBank/DDBJ databases">
        <title>Next Generation Sequencing and Analysis of the Genome of Puccinia sorghi L Schw, the Causal Agent of Maize Common Rust.</title>
        <authorList>
            <person name="Rochi L."/>
            <person name="Burguener G."/>
            <person name="Darino M."/>
            <person name="Turjanski A."/>
            <person name="Kreff E."/>
            <person name="Dieguez M.J."/>
            <person name="Sacco F."/>
        </authorList>
    </citation>
    <scope>NUCLEOTIDE SEQUENCE [LARGE SCALE GENOMIC DNA]</scope>
    <source>
        <strain evidence="2 3">RO10H11247</strain>
    </source>
</reference>
<name>A0A0L6V8C9_9BASI</name>
<sequence>MNINGIPTSQEAQVYVLQRSNNKKPVQINLTYQNPKLENSEPSESSFSHSEEGEKITKLSAFPSHSRKPICQKISQQEKTKSTVSNTKKDGTEKPWALGGLVFPQSGRSGLGWISAHHYLIEILKDPRIECINYDIKAIIFMFPEDKIVGEGGMRQAYKMEVS</sequence>
<accession>A0A0L6V8C9</accession>
<protein>
    <submittedName>
        <fullName evidence="2">AlphaK I3</fullName>
    </submittedName>
</protein>
<feature type="compositionally biased region" description="Basic and acidic residues" evidence="1">
    <location>
        <begin position="76"/>
        <end position="90"/>
    </location>
</feature>